<protein>
    <submittedName>
        <fullName evidence="2">Heterokaryon incompatibility protein-domain-containing protein</fullName>
    </submittedName>
</protein>
<gene>
    <name evidence="2" type="ORF">HDK90DRAFT_500306</name>
</gene>
<dbReference type="PANTHER" id="PTHR24148:SF64">
    <property type="entry name" value="HETEROKARYON INCOMPATIBILITY DOMAIN-CONTAINING PROTEIN"/>
    <property type="match status" value="1"/>
</dbReference>
<evidence type="ECO:0000313" key="2">
    <source>
        <dbReference type="EMBL" id="KAK8222759.1"/>
    </source>
</evidence>
<comment type="caution">
    <text evidence="2">The sequence shown here is derived from an EMBL/GenBank/DDBJ whole genome shotgun (WGS) entry which is preliminary data.</text>
</comment>
<sequence length="697" mass="77816">MTTPPANSGPYRYQPFPAFGGPHIRIATILPGQFHDDVSVMLRLVKFKANTNRDSWVRKRLKFGKEKQEKGSTSWPHYEALSYVWGPVEEHSAKIRVSHLSRYGTQLGGWLPARRNLMSALRHLRRADRPRDLWIDAICIDQDDDVAKGPQVAMMGDIYQRAASVVVWLGPGTQNTPSAFAWLEDFASQFSIVWETMMISTNNSKAAGDLLALVNQQGSQLEGLQEIFSSQWFRRLWVRQEINLATRYSAVVQCGHSAMAWTAFLAAWLKLDLEDKTIDGRLKDYLDETSGFAHMSTGSGCPLPDVRRRFGKSSCFDERDRIYAIRALLDPIFRNSIQPDYTKSAVEVFRAVTVTELSSFGASILSQCQFTPAWTGPSWVPNWAFDNGTHRDASPIVSMASGSFRMIPSLKEPGSTELLVQGVEVSTVERFSDLRLPSGQATLSSSDSDSAWVTAIQEMIQAKHRELLTTRYPHQLAGGTLLDAYVYVLSGGMLRAYFPGMFPNHEQARAFFTDRAEPGNTSKSNHIFLRQVYYICLNSRIFFTADGHIGLAPEAALPGDKVAVVVGCRSPILLRPSGQGPEPSYQVIGACFVAGLMLGEGLLGPLPEDVWVVWTRGEDDDWGGDGEPPIGWFYINRTTRRAQREDPRLQGLGLDLAEFRRSLATISTKQILLDVEPKTLREGLGKRGITLKEFRLV</sequence>
<dbReference type="Pfam" id="PF06985">
    <property type="entry name" value="HET"/>
    <property type="match status" value="1"/>
</dbReference>
<keyword evidence="3" id="KW-1185">Reference proteome</keyword>
<dbReference type="PANTHER" id="PTHR24148">
    <property type="entry name" value="ANKYRIN REPEAT DOMAIN-CONTAINING PROTEIN 39 HOMOLOG-RELATED"/>
    <property type="match status" value="1"/>
</dbReference>
<feature type="domain" description="Heterokaryon incompatibility" evidence="1">
    <location>
        <begin position="78"/>
        <end position="241"/>
    </location>
</feature>
<proteinExistence type="predicted"/>
<dbReference type="InterPro" id="IPR010730">
    <property type="entry name" value="HET"/>
</dbReference>
<reference evidence="2 3" key="1">
    <citation type="submission" date="2024-04" db="EMBL/GenBank/DDBJ databases">
        <title>Phyllosticta paracitricarpa is synonymous to the EU quarantine fungus P. citricarpa based on phylogenomic analyses.</title>
        <authorList>
            <consortium name="Lawrence Berkeley National Laboratory"/>
            <person name="Van Ingen-Buijs V.A."/>
            <person name="Van Westerhoven A.C."/>
            <person name="Haridas S."/>
            <person name="Skiadas P."/>
            <person name="Martin F."/>
            <person name="Groenewald J.Z."/>
            <person name="Crous P.W."/>
            <person name="Seidl M.F."/>
        </authorList>
    </citation>
    <scope>NUCLEOTIDE SEQUENCE [LARGE SCALE GENOMIC DNA]</scope>
    <source>
        <strain evidence="2 3">CBS 123374</strain>
    </source>
</reference>
<name>A0ABR1Y9U5_9PEZI</name>
<organism evidence="2 3">
    <name type="scientific">Phyllosticta capitalensis</name>
    <dbReference type="NCBI Taxonomy" id="121624"/>
    <lineage>
        <taxon>Eukaryota</taxon>
        <taxon>Fungi</taxon>
        <taxon>Dikarya</taxon>
        <taxon>Ascomycota</taxon>
        <taxon>Pezizomycotina</taxon>
        <taxon>Dothideomycetes</taxon>
        <taxon>Dothideomycetes incertae sedis</taxon>
        <taxon>Botryosphaeriales</taxon>
        <taxon>Phyllostictaceae</taxon>
        <taxon>Phyllosticta</taxon>
    </lineage>
</organism>
<dbReference type="Pfam" id="PF26639">
    <property type="entry name" value="Het-6_barrel"/>
    <property type="match status" value="1"/>
</dbReference>
<dbReference type="Proteomes" id="UP001492380">
    <property type="component" value="Unassembled WGS sequence"/>
</dbReference>
<dbReference type="EMBL" id="JBBWRZ010000015">
    <property type="protein sequence ID" value="KAK8222759.1"/>
    <property type="molecule type" value="Genomic_DNA"/>
</dbReference>
<evidence type="ECO:0000259" key="1">
    <source>
        <dbReference type="Pfam" id="PF06985"/>
    </source>
</evidence>
<evidence type="ECO:0000313" key="3">
    <source>
        <dbReference type="Proteomes" id="UP001492380"/>
    </source>
</evidence>
<accession>A0ABR1Y9U5</accession>
<dbReference type="InterPro" id="IPR052895">
    <property type="entry name" value="HetReg/Transcr_Mod"/>
</dbReference>